<keyword evidence="3 10" id="KW-0662">Pyridine nucleotide biosynthesis</keyword>
<protein>
    <recommendedName>
        <fullName evidence="10">Probable nicotinate-nucleotide adenylyltransferase</fullName>
        <ecNumber evidence="10">2.7.7.18</ecNumber>
    </recommendedName>
    <alternativeName>
        <fullName evidence="10">Deamido-NAD(+) diphosphorylase</fullName>
    </alternativeName>
    <alternativeName>
        <fullName evidence="10">Deamido-NAD(+) pyrophosphorylase</fullName>
    </alternativeName>
    <alternativeName>
        <fullName evidence="10">Nicotinate mononucleotide adenylyltransferase</fullName>
        <shortName evidence="10">NaMN adenylyltransferase</shortName>
    </alternativeName>
</protein>
<evidence type="ECO:0000256" key="6">
    <source>
        <dbReference type="ARBA" id="ARBA00022741"/>
    </source>
</evidence>
<dbReference type="InterPro" id="IPR005248">
    <property type="entry name" value="NadD/NMNAT"/>
</dbReference>
<dbReference type="NCBIfam" id="NF000841">
    <property type="entry name" value="PRK00071.1-4"/>
    <property type="match status" value="1"/>
</dbReference>
<dbReference type="RefSeq" id="WP_109348339.1">
    <property type="nucleotide sequence ID" value="NZ_BJUE01000001.1"/>
</dbReference>
<dbReference type="Proteomes" id="UP000254330">
    <property type="component" value="Unassembled WGS sequence"/>
</dbReference>
<dbReference type="AlphaFoldDB" id="A0A8B4QBK1"/>
<dbReference type="InterPro" id="IPR014729">
    <property type="entry name" value="Rossmann-like_a/b/a_fold"/>
</dbReference>
<dbReference type="SUPFAM" id="SSF52374">
    <property type="entry name" value="Nucleotidylyl transferase"/>
    <property type="match status" value="1"/>
</dbReference>
<dbReference type="NCBIfam" id="TIGR00482">
    <property type="entry name" value="nicotinate (nicotinamide) nucleotide adenylyltransferase"/>
    <property type="match status" value="1"/>
</dbReference>
<gene>
    <name evidence="10 12" type="primary">nadD</name>
    <name evidence="13" type="ORF">DFR61_101147</name>
    <name evidence="12" type="ORF">NCTC10597_01796</name>
</gene>
<proteinExistence type="inferred from homology"/>
<evidence type="ECO:0000259" key="11">
    <source>
        <dbReference type="Pfam" id="PF01467"/>
    </source>
</evidence>
<dbReference type="HAMAP" id="MF_00244">
    <property type="entry name" value="NaMN_adenylyltr"/>
    <property type="match status" value="1"/>
</dbReference>
<evidence type="ECO:0000256" key="10">
    <source>
        <dbReference type="HAMAP-Rule" id="MF_00244"/>
    </source>
</evidence>
<dbReference type="EMBL" id="SNZG01000001">
    <property type="protein sequence ID" value="TDR44308.1"/>
    <property type="molecule type" value="Genomic_DNA"/>
</dbReference>
<name>A0A8B4QBK1_9BACL</name>
<accession>A0A8B4QBK1</accession>
<dbReference type="EMBL" id="UGNP01000001">
    <property type="protein sequence ID" value="STX10086.1"/>
    <property type="molecule type" value="Genomic_DNA"/>
</dbReference>
<evidence type="ECO:0000313" key="13">
    <source>
        <dbReference type="EMBL" id="TDR44308.1"/>
    </source>
</evidence>
<evidence type="ECO:0000256" key="2">
    <source>
        <dbReference type="ARBA" id="ARBA00005019"/>
    </source>
</evidence>
<dbReference type="Gene3D" id="3.40.50.620">
    <property type="entry name" value="HUPs"/>
    <property type="match status" value="1"/>
</dbReference>
<evidence type="ECO:0000256" key="4">
    <source>
        <dbReference type="ARBA" id="ARBA00022679"/>
    </source>
</evidence>
<feature type="domain" description="Cytidyltransferase-like" evidence="11">
    <location>
        <begin position="6"/>
        <end position="162"/>
    </location>
</feature>
<keyword evidence="5 10" id="KW-0548">Nucleotidyltransferase</keyword>
<sequence length="190" mass="21548">MKKIGIMGGTFNPPHIGHLIMANEVFHTLELDEIRFMPNAIPPHKEHSITATSTQRLKMTEFAIKQNEHFKIEPIEINEGGVSYSFDTISKLVESEPDVQFYFIIGGDMIDSLHTWYRIEELVKIVQFVGVGRPGTLGKTTLPMMYVDAPLIDLSSTFLRNRLSNGQTVTYLLPESVETYIRKEGLYGTK</sequence>
<evidence type="ECO:0000256" key="5">
    <source>
        <dbReference type="ARBA" id="ARBA00022695"/>
    </source>
</evidence>
<dbReference type="GO" id="GO:0004515">
    <property type="term" value="F:nicotinate-nucleotide adenylyltransferase activity"/>
    <property type="evidence" value="ECO:0007669"/>
    <property type="project" value="UniProtKB-UniRule"/>
</dbReference>
<keyword evidence="8 10" id="KW-0520">NAD</keyword>
<comment type="function">
    <text evidence="1 10">Catalyzes the reversible adenylation of nicotinate mononucleotide (NaMN) to nicotinic acid adenine dinucleotide (NaAD).</text>
</comment>
<dbReference type="Proteomes" id="UP000294641">
    <property type="component" value="Unassembled WGS sequence"/>
</dbReference>
<evidence type="ECO:0000256" key="7">
    <source>
        <dbReference type="ARBA" id="ARBA00022840"/>
    </source>
</evidence>
<dbReference type="InterPro" id="IPR004821">
    <property type="entry name" value="Cyt_trans-like"/>
</dbReference>
<comment type="caution">
    <text evidence="12">The sequence shown here is derived from an EMBL/GenBank/DDBJ whole genome shotgun (WGS) entry which is preliminary data.</text>
</comment>
<organism evidence="12 14">
    <name type="scientific">Kurthia zopfii</name>
    <dbReference type="NCBI Taxonomy" id="1650"/>
    <lineage>
        <taxon>Bacteria</taxon>
        <taxon>Bacillati</taxon>
        <taxon>Bacillota</taxon>
        <taxon>Bacilli</taxon>
        <taxon>Bacillales</taxon>
        <taxon>Caryophanaceae</taxon>
        <taxon>Kurthia</taxon>
    </lineage>
</organism>
<evidence type="ECO:0000256" key="3">
    <source>
        <dbReference type="ARBA" id="ARBA00022642"/>
    </source>
</evidence>
<comment type="pathway">
    <text evidence="2 10">Cofactor biosynthesis; NAD(+) biosynthesis; deamido-NAD(+) from nicotinate D-ribonucleotide: step 1/1.</text>
</comment>
<comment type="similarity">
    <text evidence="10">Belongs to the NadD family.</text>
</comment>
<dbReference type="GO" id="GO:0005524">
    <property type="term" value="F:ATP binding"/>
    <property type="evidence" value="ECO:0007669"/>
    <property type="project" value="UniProtKB-KW"/>
</dbReference>
<dbReference type="NCBIfam" id="TIGR00125">
    <property type="entry name" value="cyt_tran_rel"/>
    <property type="match status" value="1"/>
</dbReference>
<comment type="catalytic activity">
    <reaction evidence="9 10">
        <text>nicotinate beta-D-ribonucleotide + ATP + H(+) = deamido-NAD(+) + diphosphate</text>
        <dbReference type="Rhea" id="RHEA:22860"/>
        <dbReference type="ChEBI" id="CHEBI:15378"/>
        <dbReference type="ChEBI" id="CHEBI:30616"/>
        <dbReference type="ChEBI" id="CHEBI:33019"/>
        <dbReference type="ChEBI" id="CHEBI:57502"/>
        <dbReference type="ChEBI" id="CHEBI:58437"/>
        <dbReference type="EC" id="2.7.7.18"/>
    </reaction>
</comment>
<dbReference type="PANTHER" id="PTHR39321:SF3">
    <property type="entry name" value="PHOSPHOPANTETHEINE ADENYLYLTRANSFERASE"/>
    <property type="match status" value="1"/>
</dbReference>
<dbReference type="CDD" id="cd02165">
    <property type="entry name" value="NMNAT"/>
    <property type="match status" value="1"/>
</dbReference>
<evidence type="ECO:0000256" key="8">
    <source>
        <dbReference type="ARBA" id="ARBA00023027"/>
    </source>
</evidence>
<keyword evidence="15" id="KW-1185">Reference proteome</keyword>
<evidence type="ECO:0000313" key="12">
    <source>
        <dbReference type="EMBL" id="STX10086.1"/>
    </source>
</evidence>
<evidence type="ECO:0000313" key="14">
    <source>
        <dbReference type="Proteomes" id="UP000254330"/>
    </source>
</evidence>
<dbReference type="OrthoDB" id="5295945at2"/>
<dbReference type="UniPathway" id="UPA00253">
    <property type="reaction ID" value="UER00332"/>
</dbReference>
<evidence type="ECO:0000256" key="1">
    <source>
        <dbReference type="ARBA" id="ARBA00002324"/>
    </source>
</evidence>
<dbReference type="Pfam" id="PF01467">
    <property type="entry name" value="CTP_transf_like"/>
    <property type="match status" value="1"/>
</dbReference>
<dbReference type="GO" id="GO:0009435">
    <property type="term" value="P:NAD+ biosynthetic process"/>
    <property type="evidence" value="ECO:0007669"/>
    <property type="project" value="UniProtKB-UniRule"/>
</dbReference>
<keyword evidence="6 10" id="KW-0547">Nucleotide-binding</keyword>
<dbReference type="NCBIfam" id="NF000840">
    <property type="entry name" value="PRK00071.1-3"/>
    <property type="match status" value="1"/>
</dbReference>
<evidence type="ECO:0000313" key="15">
    <source>
        <dbReference type="Proteomes" id="UP000294641"/>
    </source>
</evidence>
<keyword evidence="7 10" id="KW-0067">ATP-binding</keyword>
<dbReference type="EC" id="2.7.7.18" evidence="10"/>
<dbReference type="PANTHER" id="PTHR39321">
    <property type="entry name" value="NICOTINATE-NUCLEOTIDE ADENYLYLTRANSFERASE-RELATED"/>
    <property type="match status" value="1"/>
</dbReference>
<evidence type="ECO:0000256" key="9">
    <source>
        <dbReference type="ARBA" id="ARBA00048721"/>
    </source>
</evidence>
<reference evidence="12 14" key="1">
    <citation type="submission" date="2018-06" db="EMBL/GenBank/DDBJ databases">
        <authorList>
            <consortium name="Pathogen Informatics"/>
            <person name="Doyle S."/>
        </authorList>
    </citation>
    <scope>NUCLEOTIDE SEQUENCE [LARGE SCALE GENOMIC DNA]</scope>
    <source>
        <strain evidence="12 14">NCTC10597</strain>
    </source>
</reference>
<keyword evidence="4 10" id="KW-0808">Transferase</keyword>
<reference evidence="13 15" key="2">
    <citation type="submission" date="2019-03" db="EMBL/GenBank/DDBJ databases">
        <title>Genomic Encyclopedia of Type Strains, Phase IV (KMG-IV): sequencing the most valuable type-strain genomes for metagenomic binning, comparative biology and taxonomic classification.</title>
        <authorList>
            <person name="Goeker M."/>
        </authorList>
    </citation>
    <scope>NUCLEOTIDE SEQUENCE [LARGE SCALE GENOMIC DNA]</scope>
    <source>
        <strain evidence="13 15">DSM 20580</strain>
    </source>
</reference>